<dbReference type="RefSeq" id="WP_173808913.1">
    <property type="nucleotide sequence ID" value="NZ_JABSNP010000003.1"/>
</dbReference>
<protein>
    <submittedName>
        <fullName evidence="3">Uncharacterized protein</fullName>
    </submittedName>
</protein>
<gene>
    <name evidence="3" type="ORF">HNP98_000981</name>
</gene>
<accession>A0ABX2FP29</accession>
<keyword evidence="4" id="KW-1185">Reference proteome</keyword>
<feature type="chain" id="PRO_5046443397" evidence="2">
    <location>
        <begin position="20"/>
        <end position="98"/>
    </location>
</feature>
<organism evidence="3 4">
    <name type="scientific">Hymenobacter caeli</name>
    <dbReference type="NCBI Taxonomy" id="2735894"/>
    <lineage>
        <taxon>Bacteria</taxon>
        <taxon>Pseudomonadati</taxon>
        <taxon>Bacteroidota</taxon>
        <taxon>Cytophagia</taxon>
        <taxon>Cytophagales</taxon>
        <taxon>Hymenobacteraceae</taxon>
        <taxon>Hymenobacter</taxon>
    </lineage>
</organism>
<proteinExistence type="predicted"/>
<sequence length="98" mass="10932">MKKYLLLLAGGLWCSAAHAQAPVAQRVDNQRNRIAAGRADGQLTGRQARTLRAQDRGIRAQAHAERAANGGRLTGQEHRQINRELNQNSRQIQRKRAD</sequence>
<comment type="caution">
    <text evidence="3">The sequence shown here is derived from an EMBL/GenBank/DDBJ whole genome shotgun (WGS) entry which is preliminary data.</text>
</comment>
<feature type="signal peptide" evidence="2">
    <location>
        <begin position="1"/>
        <end position="19"/>
    </location>
</feature>
<evidence type="ECO:0000256" key="2">
    <source>
        <dbReference type="SAM" id="SignalP"/>
    </source>
</evidence>
<keyword evidence="2" id="KW-0732">Signal</keyword>
<dbReference type="Proteomes" id="UP000779507">
    <property type="component" value="Unassembled WGS sequence"/>
</dbReference>
<name>A0ABX2FP29_9BACT</name>
<reference evidence="3 4" key="1">
    <citation type="submission" date="2020-05" db="EMBL/GenBank/DDBJ databases">
        <title>Genomic Encyclopedia of Type Strains, Phase IV (KMG-V): Genome sequencing to study the core and pangenomes of soil and plant-associated prokaryotes.</title>
        <authorList>
            <person name="Whitman W."/>
        </authorList>
    </citation>
    <scope>NUCLEOTIDE SEQUENCE [LARGE SCALE GENOMIC DNA]</scope>
    <source>
        <strain evidence="3 4">9A</strain>
    </source>
</reference>
<evidence type="ECO:0000256" key="1">
    <source>
        <dbReference type="SAM" id="MobiDB-lite"/>
    </source>
</evidence>
<evidence type="ECO:0000313" key="4">
    <source>
        <dbReference type="Proteomes" id="UP000779507"/>
    </source>
</evidence>
<dbReference type="EMBL" id="JABSNP010000003">
    <property type="protein sequence ID" value="NRT18170.1"/>
    <property type="molecule type" value="Genomic_DNA"/>
</dbReference>
<evidence type="ECO:0000313" key="3">
    <source>
        <dbReference type="EMBL" id="NRT18170.1"/>
    </source>
</evidence>
<feature type="region of interest" description="Disordered" evidence="1">
    <location>
        <begin position="62"/>
        <end position="98"/>
    </location>
</feature>